<reference evidence="12" key="1">
    <citation type="submission" date="2021-12" db="EMBL/GenBank/DDBJ databases">
        <authorList>
            <person name="Rodrigo-Torres L."/>
            <person name="Arahal R. D."/>
            <person name="Lucena T."/>
        </authorList>
    </citation>
    <scope>NUCLEOTIDE SEQUENCE</scope>
    <source>
        <strain evidence="12">CECT 8267</strain>
    </source>
</reference>
<name>A0ABM9AGU3_9GAMM</name>
<evidence type="ECO:0000256" key="6">
    <source>
        <dbReference type="ARBA" id="ARBA00022917"/>
    </source>
</evidence>
<dbReference type="Pfam" id="PF04760">
    <property type="entry name" value="IF2_N"/>
    <property type="match status" value="2"/>
</dbReference>
<dbReference type="Proteomes" id="UP000838100">
    <property type="component" value="Unassembled WGS sequence"/>
</dbReference>
<dbReference type="SUPFAM" id="SSF52540">
    <property type="entry name" value="P-loop containing nucleoside triphosphate hydrolases"/>
    <property type="match status" value="1"/>
</dbReference>
<feature type="compositionally biased region" description="Basic and acidic residues" evidence="10">
    <location>
        <begin position="208"/>
        <end position="265"/>
    </location>
</feature>
<proteinExistence type="inferred from homology"/>
<organism evidence="12 13">
    <name type="scientific">Sinobacterium norvegicum</name>
    <dbReference type="NCBI Taxonomy" id="1641715"/>
    <lineage>
        <taxon>Bacteria</taxon>
        <taxon>Pseudomonadati</taxon>
        <taxon>Pseudomonadota</taxon>
        <taxon>Gammaproteobacteria</taxon>
        <taxon>Cellvibrionales</taxon>
        <taxon>Spongiibacteraceae</taxon>
        <taxon>Sinobacterium</taxon>
    </lineage>
</organism>
<dbReference type="Gene3D" id="2.40.30.10">
    <property type="entry name" value="Translation factors"/>
    <property type="match status" value="2"/>
</dbReference>
<dbReference type="RefSeq" id="WP_237444931.1">
    <property type="nucleotide sequence ID" value="NZ_CAKLPX010000002.1"/>
</dbReference>
<feature type="binding site" evidence="8">
    <location>
        <begin position="549"/>
        <end position="552"/>
    </location>
    <ligand>
        <name>GTP</name>
        <dbReference type="ChEBI" id="CHEBI:37565"/>
    </ligand>
</feature>
<dbReference type="CDD" id="cd03702">
    <property type="entry name" value="IF2_mtIF2_II"/>
    <property type="match status" value="1"/>
</dbReference>
<gene>
    <name evidence="8 12" type="primary">infB</name>
    <name evidence="12" type="ORF">SIN8267_02360</name>
</gene>
<feature type="binding site" evidence="8">
    <location>
        <begin position="449"/>
        <end position="456"/>
    </location>
    <ligand>
        <name>GTP</name>
        <dbReference type="ChEBI" id="CHEBI:37565"/>
    </ligand>
</feature>
<dbReference type="InterPro" id="IPR009000">
    <property type="entry name" value="Transl_B-barrel_sf"/>
</dbReference>
<dbReference type="PANTHER" id="PTHR43381">
    <property type="entry name" value="TRANSLATION INITIATION FACTOR IF-2-RELATED"/>
    <property type="match status" value="1"/>
</dbReference>
<dbReference type="Pfam" id="PF08364">
    <property type="entry name" value="IF2_assoc"/>
    <property type="match status" value="1"/>
</dbReference>
<comment type="similarity">
    <text evidence="1 8 9">Belongs to the TRAFAC class translation factor GTPase superfamily. Classic translation factor GTPase family. IF-2 subfamily.</text>
</comment>
<dbReference type="InterPro" id="IPR053905">
    <property type="entry name" value="EF-G-like_DII"/>
</dbReference>
<dbReference type="SUPFAM" id="SSF52156">
    <property type="entry name" value="Initiation factor IF2/eIF5b, domain 3"/>
    <property type="match status" value="1"/>
</dbReference>
<keyword evidence="7 8" id="KW-0342">GTP-binding</keyword>
<accession>A0ABM9AGU3</accession>
<dbReference type="Pfam" id="PF11987">
    <property type="entry name" value="IF-2"/>
    <property type="match status" value="1"/>
</dbReference>
<dbReference type="InterPro" id="IPR036925">
    <property type="entry name" value="TIF_IF2_dom3_sf"/>
</dbReference>
<evidence type="ECO:0000256" key="5">
    <source>
        <dbReference type="ARBA" id="ARBA00022741"/>
    </source>
</evidence>
<feature type="compositionally biased region" description="Low complexity" evidence="10">
    <location>
        <begin position="266"/>
        <end position="281"/>
    </location>
</feature>
<dbReference type="Gene3D" id="3.30.56.50">
    <property type="entry name" value="Putative DNA-binding domain, N-terminal subdomain of bacterial translation initiation factor IF2"/>
    <property type="match status" value="1"/>
</dbReference>
<dbReference type="Gene3D" id="3.40.50.10050">
    <property type="entry name" value="Translation initiation factor IF- 2, domain 3"/>
    <property type="match status" value="1"/>
</dbReference>
<dbReference type="InterPro" id="IPR009061">
    <property type="entry name" value="DNA-bd_dom_put_sf"/>
</dbReference>
<dbReference type="InterPro" id="IPR013575">
    <property type="entry name" value="IF2_assoc_dom_bac"/>
</dbReference>
<evidence type="ECO:0000256" key="9">
    <source>
        <dbReference type="RuleBase" id="RU000644"/>
    </source>
</evidence>
<keyword evidence="5 8" id="KW-0547">Nucleotide-binding</keyword>
<dbReference type="InterPro" id="IPR000178">
    <property type="entry name" value="TF_IF2_bacterial-like"/>
</dbReference>
<dbReference type="InterPro" id="IPR005225">
    <property type="entry name" value="Small_GTP-bd"/>
</dbReference>
<dbReference type="PANTHER" id="PTHR43381:SF5">
    <property type="entry name" value="TR-TYPE G DOMAIN-CONTAINING PROTEIN"/>
    <property type="match status" value="1"/>
</dbReference>
<dbReference type="Gene3D" id="3.40.50.300">
    <property type="entry name" value="P-loop containing nucleotide triphosphate hydrolases"/>
    <property type="match status" value="1"/>
</dbReference>
<comment type="subcellular location">
    <subcellularLocation>
        <location evidence="8">Cytoplasm</location>
    </subcellularLocation>
</comment>
<dbReference type="CDD" id="cd01887">
    <property type="entry name" value="IF2_eIF5B"/>
    <property type="match status" value="1"/>
</dbReference>
<feature type="region of interest" description="Disordered" evidence="10">
    <location>
        <begin position="186"/>
        <end position="349"/>
    </location>
</feature>
<dbReference type="EMBL" id="CAKLPX010000002">
    <property type="protein sequence ID" value="CAH0992241.1"/>
    <property type="molecule type" value="Genomic_DNA"/>
</dbReference>
<evidence type="ECO:0000256" key="2">
    <source>
        <dbReference type="ARBA" id="ARBA00020675"/>
    </source>
</evidence>
<dbReference type="NCBIfam" id="TIGR00487">
    <property type="entry name" value="IF-2"/>
    <property type="match status" value="1"/>
</dbReference>
<feature type="binding site" evidence="8">
    <location>
        <begin position="495"/>
        <end position="499"/>
    </location>
    <ligand>
        <name>GTP</name>
        <dbReference type="ChEBI" id="CHEBI:37565"/>
    </ligand>
</feature>
<evidence type="ECO:0000256" key="8">
    <source>
        <dbReference type="HAMAP-Rule" id="MF_00100"/>
    </source>
</evidence>
<evidence type="ECO:0000256" key="4">
    <source>
        <dbReference type="ARBA" id="ARBA00022540"/>
    </source>
</evidence>
<evidence type="ECO:0000256" key="3">
    <source>
        <dbReference type="ARBA" id="ARBA00022490"/>
    </source>
</evidence>
<evidence type="ECO:0000259" key="11">
    <source>
        <dbReference type="PROSITE" id="PS51722"/>
    </source>
</evidence>
<dbReference type="InterPro" id="IPR023115">
    <property type="entry name" value="TIF_IF2_dom3"/>
</dbReference>
<protein>
    <recommendedName>
        <fullName evidence="2 8">Translation initiation factor IF-2</fullName>
    </recommendedName>
</protein>
<dbReference type="GO" id="GO:0003743">
    <property type="term" value="F:translation initiation factor activity"/>
    <property type="evidence" value="ECO:0007669"/>
    <property type="project" value="UniProtKB-KW"/>
</dbReference>
<dbReference type="InterPro" id="IPR044145">
    <property type="entry name" value="IF2_II"/>
</dbReference>
<feature type="compositionally biased region" description="Basic residues" evidence="10">
    <location>
        <begin position="309"/>
        <end position="318"/>
    </location>
</feature>
<evidence type="ECO:0000256" key="7">
    <source>
        <dbReference type="ARBA" id="ARBA00023134"/>
    </source>
</evidence>
<dbReference type="PROSITE" id="PS01176">
    <property type="entry name" value="IF2"/>
    <property type="match status" value="1"/>
</dbReference>
<evidence type="ECO:0000256" key="10">
    <source>
        <dbReference type="SAM" id="MobiDB-lite"/>
    </source>
</evidence>
<dbReference type="InterPro" id="IPR000795">
    <property type="entry name" value="T_Tr_GTP-bd_dom"/>
</dbReference>
<sequence>MAEVTVKELAQSVDQSAERLLTQMKEAGLTHTEVDQVVSDEDKQTLLASLQKSHGESGAPAKKITLKRKTTSTLKATGGGKAKKAVNVEVRKKRTYVKSEDAALEAVAEEVAPVAADPAVKAAEEEAKAAAVAAAKQAEAQAEAATKAKQEAEAKAVAEAKAAEQERAKAEKLAAEAAIAKKKVIEAEQAASDPFDPEVIRQRAIARRKQEAQEEQERRAKAAQEKKEQQERKAKEAQEAAAKHAEEAKAEKVKATAAKSADKKPAPAAAKPAGDKPAAAPARKKTTTGADGKRQPLRQRQAPTGADHKKGKKGKKGGRNSYEDRGSKRRGKAQRNSVHAEHDKHGFEKPVEKVVHEVELPEAISVGDLASRMAVKSAEVVKVLFTLGTVVTINQTLDQDTATIVVEELGHTVKLVSENAIEEQLFEAIDVKDGEGTKVSRAPVVTVMGHVDHGKTSLLDYIRKAKVATGEAGGITQHIGAYHVETGHGMITFLDTPGHAAFTAMRSRGAKATDIVILVVAADDGVMPQTEEAVQHARAAGVPLVVAVNKMDKEGADPDRVKNELSAHNVIPEDWGGDVPFMPVSAHSGEGIDELLDAVLLQSEMLELEAAEDIAARGVVIESSLDKGRGSVATVLIQNGTLKQGDVVLAGLQFGRVRAMLDENGQPAKTAGPSIPVEILGLNGLPSSGDDFQVIESEKRAREVAQHRQEKDRQARMARQQAAKLDNMFTQMAEGDVKILNIVVKTDVRGSLEALLGSLAKIGNEEVRVNVVSSGVGGISESDVNLAVTSGAVMFGFNVRADNSARAMIEKEGVDLRYYSVIYDLIDDVTNALSGMLSPELREEIVGIAEVREVFSSPKFGDIAGSMVIEGTIYRSKPIRVLRDDVVIYEGELESLRRFKDEANEVRNGMECGIGVKGYNNVKPGDKIEVFDVKEIERSL</sequence>
<keyword evidence="6 8" id="KW-0648">Protein biosynthesis</keyword>
<dbReference type="PROSITE" id="PS51722">
    <property type="entry name" value="G_TR_2"/>
    <property type="match status" value="1"/>
</dbReference>
<dbReference type="InterPro" id="IPR015760">
    <property type="entry name" value="TIF_IF2"/>
</dbReference>
<keyword evidence="3 8" id="KW-0963">Cytoplasm</keyword>
<evidence type="ECO:0000256" key="1">
    <source>
        <dbReference type="ARBA" id="ARBA00007733"/>
    </source>
</evidence>
<dbReference type="SUPFAM" id="SSF46955">
    <property type="entry name" value="Putative DNA-binding domain"/>
    <property type="match status" value="1"/>
</dbReference>
<dbReference type="InterPro" id="IPR027417">
    <property type="entry name" value="P-loop_NTPase"/>
</dbReference>
<evidence type="ECO:0000313" key="13">
    <source>
        <dbReference type="Proteomes" id="UP000838100"/>
    </source>
</evidence>
<comment type="caution">
    <text evidence="12">The sequence shown here is derived from an EMBL/GenBank/DDBJ whole genome shotgun (WGS) entry which is preliminary data.</text>
</comment>
<keyword evidence="4 8" id="KW-0396">Initiation factor</keyword>
<dbReference type="Pfam" id="PF22042">
    <property type="entry name" value="EF-G_D2"/>
    <property type="match status" value="1"/>
</dbReference>
<keyword evidence="13" id="KW-1185">Reference proteome</keyword>
<feature type="region of interest" description="G-domain" evidence="8">
    <location>
        <begin position="443"/>
        <end position="591"/>
    </location>
</feature>
<dbReference type="InterPro" id="IPR006847">
    <property type="entry name" value="IF2_N"/>
</dbReference>
<feature type="compositionally biased region" description="Basic and acidic residues" evidence="10">
    <location>
        <begin position="338"/>
        <end position="349"/>
    </location>
</feature>
<feature type="region of interest" description="Disordered" evidence="10">
    <location>
        <begin position="49"/>
        <end position="81"/>
    </location>
</feature>
<evidence type="ECO:0000313" key="12">
    <source>
        <dbReference type="EMBL" id="CAH0992241.1"/>
    </source>
</evidence>
<dbReference type="Pfam" id="PF00009">
    <property type="entry name" value="GTP_EFTU"/>
    <property type="match status" value="1"/>
</dbReference>
<feature type="domain" description="Tr-type G" evidence="11">
    <location>
        <begin position="440"/>
        <end position="609"/>
    </location>
</feature>
<comment type="function">
    <text evidence="8 9">One of the essential components for the initiation of protein synthesis. Protects formylmethionyl-tRNA from spontaneous hydrolysis and promotes its binding to the 30S ribosomal subunits. Also involved in the hydrolysis of GTP during the formation of the 70S ribosomal complex.</text>
</comment>
<dbReference type="HAMAP" id="MF_00100_B">
    <property type="entry name" value="IF_2_B"/>
    <property type="match status" value="1"/>
</dbReference>
<dbReference type="CDD" id="cd03692">
    <property type="entry name" value="mtIF2_IVc"/>
    <property type="match status" value="1"/>
</dbReference>
<dbReference type="SUPFAM" id="SSF50447">
    <property type="entry name" value="Translation proteins"/>
    <property type="match status" value="2"/>
</dbReference>
<dbReference type="NCBIfam" id="TIGR00231">
    <property type="entry name" value="small_GTP"/>
    <property type="match status" value="1"/>
</dbReference>